<name>A0A8S0QRT9_OLEEU</name>
<evidence type="ECO:0000256" key="1">
    <source>
        <dbReference type="SAM" id="MobiDB-lite"/>
    </source>
</evidence>
<keyword evidence="3" id="KW-1185">Reference proteome</keyword>
<feature type="region of interest" description="Disordered" evidence="1">
    <location>
        <begin position="204"/>
        <end position="250"/>
    </location>
</feature>
<protein>
    <submittedName>
        <fullName evidence="2">Uncharacterized protein</fullName>
    </submittedName>
</protein>
<reference evidence="2 3" key="1">
    <citation type="submission" date="2019-12" db="EMBL/GenBank/DDBJ databases">
        <authorList>
            <person name="Alioto T."/>
            <person name="Alioto T."/>
            <person name="Gomez Garrido J."/>
        </authorList>
    </citation>
    <scope>NUCLEOTIDE SEQUENCE [LARGE SCALE GENOMIC DNA]</scope>
</reference>
<accession>A0A8S0QRT9</accession>
<dbReference type="AlphaFoldDB" id="A0A8S0QRT9"/>
<evidence type="ECO:0000313" key="3">
    <source>
        <dbReference type="Proteomes" id="UP000594638"/>
    </source>
</evidence>
<proteinExistence type="predicted"/>
<dbReference type="EMBL" id="CACTIH010001892">
    <property type="protein sequence ID" value="CAA2967837.1"/>
    <property type="molecule type" value="Genomic_DNA"/>
</dbReference>
<dbReference type="OrthoDB" id="1705459at2759"/>
<sequence length="250" mass="27714">MCVTPRQTCPRHDGLGRNLRSKTRWFTGFCNSHQVSHFAAFFIDARAEISVAESRFDFDARPVPEVPTANGAPRGERRLECSLTLFAPGVRLMPRPIDRHAARFRPHACPPSCIVVPHDGLDSGQFRTNRSDIGKLRALRCNVRLMPRPIDRHVARFLAPAHALRPDCSSHSRRVFTPFLDRNRQLPGNPRPSLDAQRDFVPTHAFRPGAAGGSPAGVSPEQHHRRTGNLPGPACADPQGSEVCRDASHP</sequence>
<evidence type="ECO:0000313" key="2">
    <source>
        <dbReference type="EMBL" id="CAA2967837.1"/>
    </source>
</evidence>
<dbReference type="Gramene" id="OE9A021250T1">
    <property type="protein sequence ID" value="OE9A021250C1"/>
    <property type="gene ID" value="OE9A021250"/>
</dbReference>
<dbReference type="Proteomes" id="UP000594638">
    <property type="component" value="Unassembled WGS sequence"/>
</dbReference>
<gene>
    <name evidence="2" type="ORF">OLEA9_A021250</name>
</gene>
<organism evidence="2 3">
    <name type="scientific">Olea europaea subsp. europaea</name>
    <dbReference type="NCBI Taxonomy" id="158383"/>
    <lineage>
        <taxon>Eukaryota</taxon>
        <taxon>Viridiplantae</taxon>
        <taxon>Streptophyta</taxon>
        <taxon>Embryophyta</taxon>
        <taxon>Tracheophyta</taxon>
        <taxon>Spermatophyta</taxon>
        <taxon>Magnoliopsida</taxon>
        <taxon>eudicotyledons</taxon>
        <taxon>Gunneridae</taxon>
        <taxon>Pentapetalae</taxon>
        <taxon>asterids</taxon>
        <taxon>lamiids</taxon>
        <taxon>Lamiales</taxon>
        <taxon>Oleaceae</taxon>
        <taxon>Oleeae</taxon>
        <taxon>Olea</taxon>
    </lineage>
</organism>
<comment type="caution">
    <text evidence="2">The sequence shown here is derived from an EMBL/GenBank/DDBJ whole genome shotgun (WGS) entry which is preliminary data.</text>
</comment>